<sequence>LEYRMNLLASQVAAQQVTKETKVLPPLANVDEEVLGREVEEDILKETFISLFLSSERLEEVHWMQGEEDQGMIGAKPAGCWCKSARRWSTAGYEQNKGRVEKWPTNYRRNADINM</sequence>
<evidence type="ECO:0000313" key="2">
    <source>
        <dbReference type="Proteomes" id="UP000823775"/>
    </source>
</evidence>
<name>A0ABS8W2W4_DATST</name>
<comment type="caution">
    <text evidence="1">The sequence shown here is derived from an EMBL/GenBank/DDBJ whole genome shotgun (WGS) entry which is preliminary data.</text>
</comment>
<organism evidence="1 2">
    <name type="scientific">Datura stramonium</name>
    <name type="common">Jimsonweed</name>
    <name type="synonym">Common thornapple</name>
    <dbReference type="NCBI Taxonomy" id="4076"/>
    <lineage>
        <taxon>Eukaryota</taxon>
        <taxon>Viridiplantae</taxon>
        <taxon>Streptophyta</taxon>
        <taxon>Embryophyta</taxon>
        <taxon>Tracheophyta</taxon>
        <taxon>Spermatophyta</taxon>
        <taxon>Magnoliopsida</taxon>
        <taxon>eudicotyledons</taxon>
        <taxon>Gunneridae</taxon>
        <taxon>Pentapetalae</taxon>
        <taxon>asterids</taxon>
        <taxon>lamiids</taxon>
        <taxon>Solanales</taxon>
        <taxon>Solanaceae</taxon>
        <taxon>Solanoideae</taxon>
        <taxon>Datureae</taxon>
        <taxon>Datura</taxon>
    </lineage>
</organism>
<feature type="non-terminal residue" evidence="1">
    <location>
        <position position="1"/>
    </location>
</feature>
<reference evidence="1 2" key="1">
    <citation type="journal article" date="2021" name="BMC Genomics">
        <title>Datura genome reveals duplications of psychoactive alkaloid biosynthetic genes and high mutation rate following tissue culture.</title>
        <authorList>
            <person name="Rajewski A."/>
            <person name="Carter-House D."/>
            <person name="Stajich J."/>
            <person name="Litt A."/>
        </authorList>
    </citation>
    <scope>NUCLEOTIDE SEQUENCE [LARGE SCALE GENOMIC DNA]</scope>
    <source>
        <strain evidence="1">AR-01</strain>
    </source>
</reference>
<dbReference type="EMBL" id="JACEIK010006559">
    <property type="protein sequence ID" value="MCE2055883.1"/>
    <property type="molecule type" value="Genomic_DNA"/>
</dbReference>
<evidence type="ECO:0000313" key="1">
    <source>
        <dbReference type="EMBL" id="MCE2055883.1"/>
    </source>
</evidence>
<dbReference type="Proteomes" id="UP000823775">
    <property type="component" value="Unassembled WGS sequence"/>
</dbReference>
<accession>A0ABS8W2W4</accession>
<proteinExistence type="predicted"/>
<protein>
    <submittedName>
        <fullName evidence="1">Uncharacterized protein</fullName>
    </submittedName>
</protein>
<keyword evidence="2" id="KW-1185">Reference proteome</keyword>
<gene>
    <name evidence="1" type="ORF">HAX54_043662</name>
</gene>